<organism evidence="5 6">
    <name type="scientific">Arboricoccus pini</name>
    <dbReference type="NCBI Taxonomy" id="1963835"/>
    <lineage>
        <taxon>Bacteria</taxon>
        <taxon>Pseudomonadati</taxon>
        <taxon>Pseudomonadota</taxon>
        <taxon>Alphaproteobacteria</taxon>
        <taxon>Geminicoccales</taxon>
        <taxon>Geminicoccaceae</taxon>
        <taxon>Arboricoccus</taxon>
    </lineage>
</organism>
<evidence type="ECO:0000313" key="5">
    <source>
        <dbReference type="EMBL" id="SNB77397.1"/>
    </source>
</evidence>
<feature type="domain" description="HTH deoR-type" evidence="4">
    <location>
        <begin position="18"/>
        <end position="73"/>
    </location>
</feature>
<evidence type="ECO:0000259" key="4">
    <source>
        <dbReference type="PROSITE" id="PS51000"/>
    </source>
</evidence>
<dbReference type="InterPro" id="IPR036390">
    <property type="entry name" value="WH_DNA-bd_sf"/>
</dbReference>
<dbReference type="SUPFAM" id="SSF46785">
    <property type="entry name" value="Winged helix' DNA-binding domain"/>
    <property type="match status" value="1"/>
</dbReference>
<keyword evidence="6" id="KW-1185">Reference proteome</keyword>
<protein>
    <submittedName>
        <fullName evidence="5">Transcriptional regulator, DeoR family</fullName>
    </submittedName>
</protein>
<dbReference type="InterPro" id="IPR001034">
    <property type="entry name" value="DeoR_HTH"/>
</dbReference>
<keyword evidence="2" id="KW-0238">DNA-binding</keyword>
<keyword evidence="3" id="KW-0804">Transcription</keyword>
<dbReference type="SUPFAM" id="SSF100950">
    <property type="entry name" value="NagB/RpiA/CoA transferase-like"/>
    <property type="match status" value="1"/>
</dbReference>
<evidence type="ECO:0000256" key="3">
    <source>
        <dbReference type="ARBA" id="ARBA00023163"/>
    </source>
</evidence>
<dbReference type="Pfam" id="PF08220">
    <property type="entry name" value="HTH_DeoR"/>
    <property type="match status" value="1"/>
</dbReference>
<keyword evidence="1" id="KW-0805">Transcription regulation</keyword>
<evidence type="ECO:0000256" key="1">
    <source>
        <dbReference type="ARBA" id="ARBA00023015"/>
    </source>
</evidence>
<dbReference type="SMART" id="SM00420">
    <property type="entry name" value="HTH_DEOR"/>
    <property type="match status" value="1"/>
</dbReference>
<dbReference type="PANTHER" id="PTHR30363:SF55">
    <property type="entry name" value="HTH-TYPE TRANSCRIPTIONAL REGULATOR ULAR"/>
    <property type="match status" value="1"/>
</dbReference>
<dbReference type="PANTHER" id="PTHR30363">
    <property type="entry name" value="HTH-TYPE TRANSCRIPTIONAL REGULATOR SRLR-RELATED"/>
    <property type="match status" value="1"/>
</dbReference>
<dbReference type="Pfam" id="PF00455">
    <property type="entry name" value="DeoRC"/>
    <property type="match status" value="1"/>
</dbReference>
<dbReference type="InterPro" id="IPR018356">
    <property type="entry name" value="Tscrpt_reg_HTH_DeoR_CS"/>
</dbReference>
<dbReference type="SMART" id="SM01134">
    <property type="entry name" value="DeoRC"/>
    <property type="match status" value="1"/>
</dbReference>
<dbReference type="PRINTS" id="PR00037">
    <property type="entry name" value="HTHLACR"/>
</dbReference>
<dbReference type="AlphaFoldDB" id="A0A212RXB2"/>
<dbReference type="InterPro" id="IPR014036">
    <property type="entry name" value="DeoR-like_C"/>
</dbReference>
<dbReference type="InterPro" id="IPR050313">
    <property type="entry name" value="Carb_Metab_HTH_regulators"/>
</dbReference>
<evidence type="ECO:0000313" key="6">
    <source>
        <dbReference type="Proteomes" id="UP000197065"/>
    </source>
</evidence>
<sequence>MIEIGIRLTEVDCTTMLERERHRLILKFVEERAVASVADLVELLGASEATVRRDINALALRHEVRRVRGGAEALRPRPQTQLAGAPFALRRGKAPSEKRVIARMAASLVEPGSSVILNNGTTTLQMVDFLQDKDLDILTNSFPIAAGLMSQGRHRVTLPGGRVFREQGIILSPFENDVVSNFWAGQLFTGCYGLNPFGLIEADPLIAQSEVKLFERAERIIVLADSSKLGQRASMIVAPLAKIDLLITDEGATEEDLTRLRKAGLEVVIANTKSERDASLVA</sequence>
<dbReference type="EMBL" id="FYEH01000016">
    <property type="protein sequence ID" value="SNB77397.1"/>
    <property type="molecule type" value="Genomic_DNA"/>
</dbReference>
<gene>
    <name evidence="5" type="ORF">SAMN07250955_11673</name>
</gene>
<reference evidence="5 6" key="1">
    <citation type="submission" date="2017-06" db="EMBL/GenBank/DDBJ databases">
        <authorList>
            <person name="Kim H.J."/>
            <person name="Triplett B.A."/>
        </authorList>
    </citation>
    <scope>NUCLEOTIDE SEQUENCE [LARGE SCALE GENOMIC DNA]</scope>
    <source>
        <strain evidence="5 6">B29T1</strain>
    </source>
</reference>
<dbReference type="Proteomes" id="UP000197065">
    <property type="component" value="Unassembled WGS sequence"/>
</dbReference>
<accession>A0A212RXB2</accession>
<proteinExistence type="predicted"/>
<dbReference type="Gene3D" id="1.10.10.10">
    <property type="entry name" value="Winged helix-like DNA-binding domain superfamily/Winged helix DNA-binding domain"/>
    <property type="match status" value="1"/>
</dbReference>
<dbReference type="GO" id="GO:0003700">
    <property type="term" value="F:DNA-binding transcription factor activity"/>
    <property type="evidence" value="ECO:0007669"/>
    <property type="project" value="InterPro"/>
</dbReference>
<evidence type="ECO:0000256" key="2">
    <source>
        <dbReference type="ARBA" id="ARBA00023125"/>
    </source>
</evidence>
<dbReference type="InterPro" id="IPR036388">
    <property type="entry name" value="WH-like_DNA-bd_sf"/>
</dbReference>
<dbReference type="PROSITE" id="PS51000">
    <property type="entry name" value="HTH_DEOR_2"/>
    <property type="match status" value="1"/>
</dbReference>
<dbReference type="PROSITE" id="PS00894">
    <property type="entry name" value="HTH_DEOR_1"/>
    <property type="match status" value="1"/>
</dbReference>
<name>A0A212RXB2_9PROT</name>
<dbReference type="GO" id="GO:0003677">
    <property type="term" value="F:DNA binding"/>
    <property type="evidence" value="ECO:0007669"/>
    <property type="project" value="UniProtKB-KW"/>
</dbReference>
<dbReference type="InterPro" id="IPR037171">
    <property type="entry name" value="NagB/RpiA_transferase-like"/>
</dbReference>